<keyword evidence="3" id="KW-1185">Reference proteome</keyword>
<accession>A0ABP5SP10</accession>
<gene>
    <name evidence="2" type="ORF">GCM10010170_015540</name>
</gene>
<dbReference type="InterPro" id="IPR027417">
    <property type="entry name" value="P-loop_NTPase"/>
</dbReference>
<sequence length="596" mass="61679">MSTPDLAVARLCDATAMRLRDSALRGRVRAVAERLRQPLQVAVAGAVSGGKSTLVNGLLGRSVAPADAGECTRVVTWYEHGPDEGRIELDLVDGTTRAAPLGEDGRPPRTLPVPVEHVQRVRVRMDLPALRGLTVIDTPGVNTVAAANEQAARRMVFGTDGTDHAQALIYVLRYVQRFDAGALADFRTLSAACGMSGVNTLAVLSQVDRRGDADDPWPGARRLAGRAYEQLRTSVFDVVPVVGLLAETARARLLTGADLAALRALAALDELDLEDLLVDVDEFARSSAAHGRLAGHLHRYGIRVAVDAVRGRPGLDLDGLHAALLAASGFGSAATAGIGSVAAGIAHFTERAAQLKALAAIGSLRRLVRAPAGAGDRAALASLADAVDEGRPLTASLRGLRVFAALDAVGRGQLGLDDEMLAELVALAREDTPAAQLGLPPDASPKEIAREARARSVRWRRLAVTTGALAAGHRARDVLGVLEELAALDAAGPAAAAPAAAVALGEDAAGLLRSPRLAGRLRDDLTALLSGDGPAARVGLPAGADAVAVAERAAQLAAQFRVLLHRPLPAPEKRGVTEVCGAYEAIWAAAAGPRGA</sequence>
<evidence type="ECO:0000259" key="1">
    <source>
        <dbReference type="Pfam" id="PF00350"/>
    </source>
</evidence>
<comment type="caution">
    <text evidence="2">The sequence shown here is derived from an EMBL/GenBank/DDBJ whole genome shotgun (WGS) entry which is preliminary data.</text>
</comment>
<proteinExistence type="predicted"/>
<feature type="domain" description="Dynamin N-terminal" evidence="1">
    <location>
        <begin position="41"/>
        <end position="204"/>
    </location>
</feature>
<dbReference type="Pfam" id="PF00350">
    <property type="entry name" value="Dynamin_N"/>
    <property type="match status" value="1"/>
</dbReference>
<name>A0ABP5SP10_9ACTN</name>
<reference evidence="3" key="1">
    <citation type="journal article" date="2019" name="Int. J. Syst. Evol. Microbiol.">
        <title>The Global Catalogue of Microorganisms (GCM) 10K type strain sequencing project: providing services to taxonomists for standard genome sequencing and annotation.</title>
        <authorList>
            <consortium name="The Broad Institute Genomics Platform"/>
            <consortium name="The Broad Institute Genome Sequencing Center for Infectious Disease"/>
            <person name="Wu L."/>
            <person name="Ma J."/>
        </authorList>
    </citation>
    <scope>NUCLEOTIDE SEQUENCE [LARGE SCALE GENOMIC DNA]</scope>
    <source>
        <strain evidence="3">JCM 3272</strain>
    </source>
</reference>
<dbReference type="PRINTS" id="PR00195">
    <property type="entry name" value="DYNAMIN"/>
</dbReference>
<dbReference type="Gene3D" id="3.40.50.300">
    <property type="entry name" value="P-loop containing nucleotide triphosphate hydrolases"/>
    <property type="match status" value="1"/>
</dbReference>
<protein>
    <submittedName>
        <fullName evidence="2">Dynamin family protein</fullName>
    </submittedName>
</protein>
<dbReference type="Proteomes" id="UP001501444">
    <property type="component" value="Unassembled WGS sequence"/>
</dbReference>
<dbReference type="InterPro" id="IPR045063">
    <property type="entry name" value="Dynamin_N"/>
</dbReference>
<dbReference type="SUPFAM" id="SSF52540">
    <property type="entry name" value="P-loop containing nucleoside triphosphate hydrolases"/>
    <property type="match status" value="1"/>
</dbReference>
<dbReference type="InterPro" id="IPR022812">
    <property type="entry name" value="Dynamin"/>
</dbReference>
<dbReference type="RefSeq" id="WP_344611564.1">
    <property type="nucleotide sequence ID" value="NZ_BAAARV010000016.1"/>
</dbReference>
<evidence type="ECO:0000313" key="2">
    <source>
        <dbReference type="EMBL" id="GAA2335598.1"/>
    </source>
</evidence>
<evidence type="ECO:0000313" key="3">
    <source>
        <dbReference type="Proteomes" id="UP001501444"/>
    </source>
</evidence>
<dbReference type="EMBL" id="BAAARV010000016">
    <property type="protein sequence ID" value="GAA2335598.1"/>
    <property type="molecule type" value="Genomic_DNA"/>
</dbReference>
<organism evidence="2 3">
    <name type="scientific">Dactylosporangium salmoneum</name>
    <dbReference type="NCBI Taxonomy" id="53361"/>
    <lineage>
        <taxon>Bacteria</taxon>
        <taxon>Bacillati</taxon>
        <taxon>Actinomycetota</taxon>
        <taxon>Actinomycetes</taxon>
        <taxon>Micromonosporales</taxon>
        <taxon>Micromonosporaceae</taxon>
        <taxon>Dactylosporangium</taxon>
    </lineage>
</organism>